<gene>
    <name evidence="2" type="ORF">CC80DRAFT_162772</name>
</gene>
<dbReference type="EMBL" id="ML976979">
    <property type="protein sequence ID" value="KAF1962554.1"/>
    <property type="molecule type" value="Genomic_DNA"/>
</dbReference>
<reference evidence="2" key="1">
    <citation type="journal article" date="2020" name="Stud. Mycol.">
        <title>101 Dothideomycetes genomes: a test case for predicting lifestyles and emergence of pathogens.</title>
        <authorList>
            <person name="Haridas S."/>
            <person name="Albert R."/>
            <person name="Binder M."/>
            <person name="Bloem J."/>
            <person name="Labutti K."/>
            <person name="Salamov A."/>
            <person name="Andreopoulos B."/>
            <person name="Baker S."/>
            <person name="Barry K."/>
            <person name="Bills G."/>
            <person name="Bluhm B."/>
            <person name="Cannon C."/>
            <person name="Castanera R."/>
            <person name="Culley D."/>
            <person name="Daum C."/>
            <person name="Ezra D."/>
            <person name="Gonzalez J."/>
            <person name="Henrissat B."/>
            <person name="Kuo A."/>
            <person name="Liang C."/>
            <person name="Lipzen A."/>
            <person name="Lutzoni F."/>
            <person name="Magnuson J."/>
            <person name="Mondo S."/>
            <person name="Nolan M."/>
            <person name="Ohm R."/>
            <person name="Pangilinan J."/>
            <person name="Park H.-J."/>
            <person name="Ramirez L."/>
            <person name="Alfaro M."/>
            <person name="Sun H."/>
            <person name="Tritt A."/>
            <person name="Yoshinaga Y."/>
            <person name="Zwiers L.-H."/>
            <person name="Turgeon B."/>
            <person name="Goodwin S."/>
            <person name="Spatafora J."/>
            <person name="Crous P."/>
            <person name="Grigoriev I."/>
        </authorList>
    </citation>
    <scope>NUCLEOTIDE SEQUENCE</scope>
    <source>
        <strain evidence="2">CBS 675.92</strain>
    </source>
</reference>
<dbReference type="AlphaFoldDB" id="A0A6A5UCZ1"/>
<sequence length="421" mass="45545">MPVSTGSGSPIVTPTGSNSANNQSAQIATAMGDLGGVATENNINVPQPHLENSEPANSSNAGPSRPQDSPKTPKKGTSSSKKAYINSIYSPFPSDADSAEIRWYNWKIPKPAPSDCEEQMAFSEQNAKSDFLTLVEAITRLGLDPSKAHDYAVIDIKYDMLVQELPQFKHEYVKARDTISTYRHGLGKYKPSIKAINADQVMESVRLNKPNPFAGACCGGDCDDSVDDGAPEAPRTSGPQWADVGPHPNKKSKLEQPRPMYTYRKHSVLETTAPVDGINNGRIFGAGFPVQPGPSRFQTPPNQIIKDLLALGSPFGTPPKGQDKKKIGHQEEVISWMSDSPILDPSSAFDTSELKVSFTMTLKRGSESVKTYITPEAVDGEVRKVIDVTDNILNVFKTEGLDVPLLDVVELAKKAIAHQSA</sequence>
<proteinExistence type="predicted"/>
<organism evidence="2 3">
    <name type="scientific">Byssothecium circinans</name>
    <dbReference type="NCBI Taxonomy" id="147558"/>
    <lineage>
        <taxon>Eukaryota</taxon>
        <taxon>Fungi</taxon>
        <taxon>Dikarya</taxon>
        <taxon>Ascomycota</taxon>
        <taxon>Pezizomycotina</taxon>
        <taxon>Dothideomycetes</taxon>
        <taxon>Pleosporomycetidae</taxon>
        <taxon>Pleosporales</taxon>
        <taxon>Massarineae</taxon>
        <taxon>Massarinaceae</taxon>
        <taxon>Byssothecium</taxon>
    </lineage>
</organism>
<name>A0A6A5UCZ1_9PLEO</name>
<evidence type="ECO:0000313" key="2">
    <source>
        <dbReference type="EMBL" id="KAF1962554.1"/>
    </source>
</evidence>
<feature type="compositionally biased region" description="Polar residues" evidence="1">
    <location>
        <begin position="1"/>
        <end position="27"/>
    </location>
</feature>
<feature type="region of interest" description="Disordered" evidence="1">
    <location>
        <begin position="1"/>
        <end position="80"/>
    </location>
</feature>
<evidence type="ECO:0000256" key="1">
    <source>
        <dbReference type="SAM" id="MobiDB-lite"/>
    </source>
</evidence>
<evidence type="ECO:0000313" key="3">
    <source>
        <dbReference type="Proteomes" id="UP000800035"/>
    </source>
</evidence>
<keyword evidence="3" id="KW-1185">Reference proteome</keyword>
<accession>A0A6A5UCZ1</accession>
<feature type="region of interest" description="Disordered" evidence="1">
    <location>
        <begin position="227"/>
        <end position="256"/>
    </location>
</feature>
<dbReference type="OrthoDB" id="10673446at2759"/>
<dbReference type="Proteomes" id="UP000800035">
    <property type="component" value="Unassembled WGS sequence"/>
</dbReference>
<protein>
    <submittedName>
        <fullName evidence="2">Uncharacterized protein</fullName>
    </submittedName>
</protein>